<evidence type="ECO:0000313" key="3">
    <source>
        <dbReference type="EMBL" id="TXK13588.1"/>
    </source>
</evidence>
<name>A0A5C8I3D6_9MICO</name>
<dbReference type="AlphaFoldDB" id="A0A5C8I3D6"/>
<keyword evidence="1" id="KW-0472">Membrane</keyword>
<keyword evidence="1" id="KW-0812">Transmembrane</keyword>
<evidence type="ECO:0000313" key="4">
    <source>
        <dbReference type="Proteomes" id="UP000321034"/>
    </source>
</evidence>
<dbReference type="OrthoDB" id="3389322at2"/>
<proteinExistence type="predicted"/>
<dbReference type="Proteomes" id="UP000321034">
    <property type="component" value="Unassembled WGS sequence"/>
</dbReference>
<feature type="transmembrane region" description="Helical" evidence="1">
    <location>
        <begin position="67"/>
        <end position="90"/>
    </location>
</feature>
<sequence>MTAPAILTHVLAAAPLTPDRDDAREWAERELSDPRYAAAEPNLLDRAARAVVEFIGGLFNGQLSGDWGPVAAIIVAVIVAVLLVAALLIWGRPRRTARLPAATTPLFGDADERTAADLRRDAAAAASAGAWNDAIVLRFRALARGLAERTLVEVSAGTTVHGFARRTARVFPAESHRMDAAAAAFDDVRYLRRPGSEAAYLAISALDDDLARARPALAGVS</sequence>
<comment type="caution">
    <text evidence="3">The sequence shown here is derived from an EMBL/GenBank/DDBJ whole genome shotgun (WGS) entry which is preliminary data.</text>
</comment>
<protein>
    <submittedName>
        <fullName evidence="3">DUF4129 domain-containing protein</fullName>
    </submittedName>
</protein>
<dbReference type="RefSeq" id="WP_147894235.1">
    <property type="nucleotide sequence ID" value="NZ_BAAANR010000001.1"/>
</dbReference>
<dbReference type="InterPro" id="IPR025403">
    <property type="entry name" value="TgpA-like_C"/>
</dbReference>
<organism evidence="3 4">
    <name type="scientific">Microbacterium hatanonis</name>
    <dbReference type="NCBI Taxonomy" id="404366"/>
    <lineage>
        <taxon>Bacteria</taxon>
        <taxon>Bacillati</taxon>
        <taxon>Actinomycetota</taxon>
        <taxon>Actinomycetes</taxon>
        <taxon>Micrococcales</taxon>
        <taxon>Microbacteriaceae</taxon>
        <taxon>Microbacterium</taxon>
    </lineage>
</organism>
<dbReference type="EMBL" id="VRSV01000001">
    <property type="protein sequence ID" value="TXK13588.1"/>
    <property type="molecule type" value="Genomic_DNA"/>
</dbReference>
<reference evidence="3 4" key="1">
    <citation type="submission" date="2019-08" db="EMBL/GenBank/DDBJ databases">
        <authorList>
            <person name="Dong K."/>
        </authorList>
    </citation>
    <scope>NUCLEOTIDE SEQUENCE [LARGE SCALE GENOMIC DNA]</scope>
    <source>
        <strain evidence="3 4">JCM14558</strain>
    </source>
</reference>
<keyword evidence="1" id="KW-1133">Transmembrane helix</keyword>
<evidence type="ECO:0000259" key="2">
    <source>
        <dbReference type="Pfam" id="PF13559"/>
    </source>
</evidence>
<accession>A0A5C8I3D6</accession>
<keyword evidence="4" id="KW-1185">Reference proteome</keyword>
<gene>
    <name evidence="3" type="ORF">FVP77_09455</name>
</gene>
<dbReference type="Pfam" id="PF13559">
    <property type="entry name" value="DUF4129"/>
    <property type="match status" value="1"/>
</dbReference>
<evidence type="ECO:0000256" key="1">
    <source>
        <dbReference type="SAM" id="Phobius"/>
    </source>
</evidence>
<feature type="domain" description="Protein-glutamine gamma-glutamyltransferase-like C-terminal" evidence="2">
    <location>
        <begin position="138"/>
        <end position="206"/>
    </location>
</feature>